<name>A0A914PRQ3_9BILA</name>
<dbReference type="WBParaSite" id="PDA_v2.g20815.t1">
    <property type="protein sequence ID" value="PDA_v2.g20815.t1"/>
    <property type="gene ID" value="PDA_v2.g20815"/>
</dbReference>
<dbReference type="InterPro" id="IPR009072">
    <property type="entry name" value="Histone-fold"/>
</dbReference>
<dbReference type="Pfam" id="PF00125">
    <property type="entry name" value="Histone"/>
    <property type="match status" value="1"/>
</dbReference>
<dbReference type="GO" id="GO:0030527">
    <property type="term" value="F:structural constituent of chromatin"/>
    <property type="evidence" value="ECO:0007669"/>
    <property type="project" value="InterPro"/>
</dbReference>
<feature type="region of interest" description="Disordered" evidence="2">
    <location>
        <begin position="1"/>
        <end position="31"/>
    </location>
</feature>
<dbReference type="GO" id="GO:0046982">
    <property type="term" value="F:protein heterodimerization activity"/>
    <property type="evidence" value="ECO:0007669"/>
    <property type="project" value="InterPro"/>
</dbReference>
<dbReference type="GO" id="GO:0000786">
    <property type="term" value="C:nucleosome"/>
    <property type="evidence" value="ECO:0007669"/>
    <property type="project" value="InterPro"/>
</dbReference>
<accession>A0A914PRQ3</accession>
<dbReference type="Proteomes" id="UP000887578">
    <property type="component" value="Unplaced"/>
</dbReference>
<keyword evidence="4" id="KW-1185">Reference proteome</keyword>
<dbReference type="SUPFAM" id="SSF47113">
    <property type="entry name" value="Histone-fold"/>
    <property type="match status" value="1"/>
</dbReference>
<dbReference type="PRINTS" id="PR00622">
    <property type="entry name" value="HISTONEH3"/>
</dbReference>
<dbReference type="PANTHER" id="PTHR11426">
    <property type="entry name" value="HISTONE H3"/>
    <property type="match status" value="1"/>
</dbReference>
<evidence type="ECO:0000313" key="4">
    <source>
        <dbReference type="Proteomes" id="UP000887578"/>
    </source>
</evidence>
<organism evidence="4 5">
    <name type="scientific">Panagrolaimus davidi</name>
    <dbReference type="NCBI Taxonomy" id="227884"/>
    <lineage>
        <taxon>Eukaryota</taxon>
        <taxon>Metazoa</taxon>
        <taxon>Ecdysozoa</taxon>
        <taxon>Nematoda</taxon>
        <taxon>Chromadorea</taxon>
        <taxon>Rhabditida</taxon>
        <taxon>Tylenchina</taxon>
        <taxon>Panagrolaimomorpha</taxon>
        <taxon>Panagrolaimoidea</taxon>
        <taxon>Panagrolaimidae</taxon>
        <taxon>Panagrolaimus</taxon>
    </lineage>
</organism>
<dbReference type="InterPro" id="IPR000164">
    <property type="entry name" value="Histone_H3/CENP-A"/>
</dbReference>
<evidence type="ECO:0000313" key="5">
    <source>
        <dbReference type="WBParaSite" id="PDA_v2.g20815.t1"/>
    </source>
</evidence>
<dbReference type="SMART" id="SM00428">
    <property type="entry name" value="H3"/>
    <property type="match status" value="1"/>
</dbReference>
<proteinExistence type="inferred from homology"/>
<dbReference type="GO" id="GO:0003677">
    <property type="term" value="F:DNA binding"/>
    <property type="evidence" value="ECO:0007669"/>
    <property type="project" value="InterPro"/>
</dbReference>
<evidence type="ECO:0000256" key="2">
    <source>
        <dbReference type="SAM" id="MobiDB-lite"/>
    </source>
</evidence>
<dbReference type="InterPro" id="IPR007125">
    <property type="entry name" value="H2A/H2B/H3"/>
</dbReference>
<comment type="similarity">
    <text evidence="1">Belongs to the histone H3 family.</text>
</comment>
<protein>
    <submittedName>
        <fullName evidence="5">Histone H2A/H2B/H3 domain-containing protein</fullName>
    </submittedName>
</protein>
<evidence type="ECO:0000259" key="3">
    <source>
        <dbReference type="Pfam" id="PF00125"/>
    </source>
</evidence>
<evidence type="ECO:0000256" key="1">
    <source>
        <dbReference type="ARBA" id="ARBA00010343"/>
    </source>
</evidence>
<dbReference type="Gene3D" id="1.10.20.10">
    <property type="entry name" value="Histone, subunit A"/>
    <property type="match status" value="1"/>
</dbReference>
<feature type="domain" description="Core Histone H2A/H2B/H3" evidence="3">
    <location>
        <begin position="39"/>
        <end position="124"/>
    </location>
</feature>
<sequence length="143" mass="16666">MVRPVARKTFRHSPSKHARKQSTPVKSSHKPVHILSRLRKQKRDGEYLIPWAPFARIVKDIMTDMSANFQNNDNYFKIQRSALDALKVSSEAYLIQLFEDMDLLITHAKRKTCMTQDFQLVKRLRASYGDPVMMAIQSENGRF</sequence>
<feature type="compositionally biased region" description="Basic residues" evidence="2">
    <location>
        <begin position="1"/>
        <end position="20"/>
    </location>
</feature>
<dbReference type="AlphaFoldDB" id="A0A914PRQ3"/>
<reference evidence="5" key="1">
    <citation type="submission" date="2022-11" db="UniProtKB">
        <authorList>
            <consortium name="WormBaseParasite"/>
        </authorList>
    </citation>
    <scope>IDENTIFICATION</scope>
</reference>